<dbReference type="InterPro" id="IPR013785">
    <property type="entry name" value="Aldolase_TIM"/>
</dbReference>
<dbReference type="PROSITE" id="PS50844">
    <property type="entry name" value="AFP_LIKE"/>
    <property type="match status" value="1"/>
</dbReference>
<proteinExistence type="predicted"/>
<dbReference type="Proteomes" id="UP000193355">
    <property type="component" value="Unassembled WGS sequence"/>
</dbReference>
<dbReference type="InterPro" id="IPR013974">
    <property type="entry name" value="SAF"/>
</dbReference>
<dbReference type="STRING" id="561720.SAMN06275492_10536"/>
<dbReference type="SMART" id="SM00858">
    <property type="entry name" value="SAF"/>
    <property type="match status" value="1"/>
</dbReference>
<dbReference type="PANTHER" id="PTHR42966">
    <property type="entry name" value="N-ACETYLNEURAMINATE SYNTHASE"/>
    <property type="match status" value="1"/>
</dbReference>
<dbReference type="PANTHER" id="PTHR42966:SF1">
    <property type="entry name" value="SIALIC ACID SYNTHASE"/>
    <property type="match status" value="1"/>
</dbReference>
<dbReference type="Gene3D" id="3.90.1210.10">
    <property type="entry name" value="Antifreeze-like/N-acetylneuraminic acid synthase C-terminal domain"/>
    <property type="match status" value="1"/>
</dbReference>
<dbReference type="InterPro" id="IPR057736">
    <property type="entry name" value="SAF_PseI/NeuA/NeuB"/>
</dbReference>
<feature type="domain" description="AFP-like" evidence="1">
    <location>
        <begin position="288"/>
        <end position="343"/>
    </location>
</feature>
<organism evidence="2 3">
    <name type="scientific">Dethiosulfovibrio salsuginis</name>
    <dbReference type="NCBI Taxonomy" id="561720"/>
    <lineage>
        <taxon>Bacteria</taxon>
        <taxon>Thermotogati</taxon>
        <taxon>Synergistota</taxon>
        <taxon>Synergistia</taxon>
        <taxon>Synergistales</taxon>
        <taxon>Dethiosulfovibrionaceae</taxon>
        <taxon>Dethiosulfovibrio</taxon>
    </lineage>
</organism>
<dbReference type="Pfam" id="PF03102">
    <property type="entry name" value="NeuB"/>
    <property type="match status" value="1"/>
</dbReference>
<name>A0A1X7ITS5_9BACT</name>
<dbReference type="Gene3D" id="3.20.20.70">
    <property type="entry name" value="Aldolase class I"/>
    <property type="match status" value="1"/>
</dbReference>
<dbReference type="OrthoDB" id="9814210at2"/>
<keyword evidence="3" id="KW-1185">Reference proteome</keyword>
<dbReference type="GO" id="GO:0047444">
    <property type="term" value="F:N-acylneuraminate-9-phosphate synthase activity"/>
    <property type="evidence" value="ECO:0007669"/>
    <property type="project" value="TreeGrafter"/>
</dbReference>
<dbReference type="Pfam" id="PF08666">
    <property type="entry name" value="SAF"/>
    <property type="match status" value="1"/>
</dbReference>
<reference evidence="3" key="1">
    <citation type="submission" date="2017-04" db="EMBL/GenBank/DDBJ databases">
        <authorList>
            <person name="Varghese N."/>
            <person name="Submissions S."/>
        </authorList>
    </citation>
    <scope>NUCLEOTIDE SEQUENCE [LARGE SCALE GENOMIC DNA]</scope>
    <source>
        <strain evidence="3">USBA 82</strain>
    </source>
</reference>
<gene>
    <name evidence="2" type="ORF">SAMN06275492_10536</name>
</gene>
<dbReference type="InterPro" id="IPR051690">
    <property type="entry name" value="PseI-like"/>
</dbReference>
<dbReference type="InterPro" id="IPR036732">
    <property type="entry name" value="AFP_Neu5c_C_sf"/>
</dbReference>
<evidence type="ECO:0000259" key="1">
    <source>
        <dbReference type="PROSITE" id="PS50844"/>
    </source>
</evidence>
<protein>
    <submittedName>
        <fullName evidence="2">N-acetylneuraminate synthase/N,N'-diacetyllegionaminate synthase</fullName>
    </submittedName>
</protein>
<dbReference type="InterPro" id="IPR013132">
    <property type="entry name" value="PseI/NeuA/B-like_N"/>
</dbReference>
<evidence type="ECO:0000313" key="2">
    <source>
        <dbReference type="EMBL" id="SMG18521.1"/>
    </source>
</evidence>
<dbReference type="SUPFAM" id="SSF51269">
    <property type="entry name" value="AFP III-like domain"/>
    <property type="match status" value="1"/>
</dbReference>
<evidence type="ECO:0000313" key="3">
    <source>
        <dbReference type="Proteomes" id="UP000193355"/>
    </source>
</evidence>
<accession>A0A1X7ITS5</accession>
<dbReference type="AlphaFoldDB" id="A0A1X7ITS5"/>
<dbReference type="RefSeq" id="WP_085543936.1">
    <property type="nucleotide sequence ID" value="NZ_FXBB01000005.1"/>
</dbReference>
<dbReference type="CDD" id="cd11615">
    <property type="entry name" value="SAF_NeuB_like"/>
    <property type="match status" value="1"/>
</dbReference>
<dbReference type="InterPro" id="IPR006190">
    <property type="entry name" value="SAF_AFP_Neu5Ac"/>
</dbReference>
<dbReference type="EMBL" id="FXBB01000005">
    <property type="protein sequence ID" value="SMG18521.1"/>
    <property type="molecule type" value="Genomic_DNA"/>
</dbReference>
<dbReference type="GO" id="GO:0016051">
    <property type="term" value="P:carbohydrate biosynthetic process"/>
    <property type="evidence" value="ECO:0007669"/>
    <property type="project" value="InterPro"/>
</dbReference>
<sequence length="343" mass="37839">MVCSISLGGKPIEEGSSCFIIAEIGANHNRSYDLALRHIDAAVEAGADAVKFQIYSADSLYSKKTPHHSGYDKNLHTLISEIETPRHWLPDLASYCKEKGILFFATPFDHKAVDELDELSDFFKIASFEIVDLDLLGYCASKGKPMIISTGLANMEEIQDAYITCRNAGNEQIVFLQCASVYPAPAHIMNLRSMETIRRAFGTAVGLSDHTPGVHVSVAAVAMGASVVEKHFTLDRSMEGPDHPFAIEPGELKELVRQIRDVESAMGDGRKLGPSEEEMEFYHKARRSLHARCDIPAGTVITEDMICCKRPGYGIAPKHSDLVKGRVAKVDIEADQWIGWEMI</sequence>
<dbReference type="SUPFAM" id="SSF51569">
    <property type="entry name" value="Aldolase"/>
    <property type="match status" value="1"/>
</dbReference>